<evidence type="ECO:0000313" key="4">
    <source>
        <dbReference type="EMBL" id="MCC3272281.1"/>
    </source>
</evidence>
<feature type="region of interest" description="Disordered" evidence="1">
    <location>
        <begin position="398"/>
        <end position="419"/>
    </location>
</feature>
<dbReference type="EMBL" id="CP094984">
    <property type="protein sequence ID" value="UON91853.1"/>
    <property type="molecule type" value="Genomic_DNA"/>
</dbReference>
<evidence type="ECO:0000256" key="1">
    <source>
        <dbReference type="SAM" id="MobiDB-lite"/>
    </source>
</evidence>
<dbReference type="Proteomes" id="UP001155145">
    <property type="component" value="Unassembled WGS sequence"/>
</dbReference>
<evidence type="ECO:0000259" key="2">
    <source>
        <dbReference type="Pfam" id="PF02625"/>
    </source>
</evidence>
<dbReference type="PANTHER" id="PTHR30388:SF4">
    <property type="entry name" value="MOLYBDENUM COFACTOR INSERTION CHAPERONE PAOD"/>
    <property type="match status" value="1"/>
</dbReference>
<dbReference type="InterPro" id="IPR003777">
    <property type="entry name" value="XdhC_CoxI"/>
</dbReference>
<dbReference type="PANTHER" id="PTHR30388">
    <property type="entry name" value="ALDEHYDE OXIDOREDUCTASE MOLYBDENUM COFACTOR ASSEMBLY PROTEIN"/>
    <property type="match status" value="1"/>
</dbReference>
<dbReference type="Proteomes" id="UP000829758">
    <property type="component" value="Chromosome"/>
</dbReference>
<dbReference type="InterPro" id="IPR027051">
    <property type="entry name" value="XdhC_Rossmann_dom"/>
</dbReference>
<accession>A0A9X1M771</accession>
<dbReference type="InterPro" id="IPR052698">
    <property type="entry name" value="MoCofactor_Util/Proc"/>
</dbReference>
<feature type="compositionally biased region" description="Gly residues" evidence="1">
    <location>
        <begin position="187"/>
        <end position="198"/>
    </location>
</feature>
<protein>
    <submittedName>
        <fullName evidence="4">XdhC family protein</fullName>
    </submittedName>
</protein>
<dbReference type="AlphaFoldDB" id="A0A9X1M771"/>
<evidence type="ECO:0000313" key="5">
    <source>
        <dbReference type="EMBL" id="UON91853.1"/>
    </source>
</evidence>
<dbReference type="Pfam" id="PF13478">
    <property type="entry name" value="XdhC_C"/>
    <property type="match status" value="1"/>
</dbReference>
<keyword evidence="6" id="KW-1185">Reference proteome</keyword>
<proteinExistence type="predicted"/>
<reference evidence="4" key="1">
    <citation type="submission" date="2021-10" db="EMBL/GenBank/DDBJ databases">
        <title>Novel species in genus Arthrobacter.</title>
        <authorList>
            <person name="Liu Y."/>
        </authorList>
    </citation>
    <scope>NUCLEOTIDE SEQUENCE</scope>
    <source>
        <strain evidence="6">zg-Y462</strain>
        <strain evidence="4">Zg-Y462</strain>
    </source>
</reference>
<gene>
    <name evidence="4" type="ORF">LJ755_05990</name>
    <name evidence="5" type="ORF">MUK71_14925</name>
</gene>
<feature type="domain" description="XdhC- CoxI" evidence="2">
    <location>
        <begin position="10"/>
        <end position="75"/>
    </location>
</feature>
<name>A0A9X1M771_9MICC</name>
<dbReference type="RefSeq" id="WP_227928508.1">
    <property type="nucleotide sequence ID" value="NZ_CP094984.1"/>
</dbReference>
<evidence type="ECO:0000313" key="6">
    <source>
        <dbReference type="Proteomes" id="UP000829758"/>
    </source>
</evidence>
<dbReference type="Gene3D" id="3.40.50.720">
    <property type="entry name" value="NAD(P)-binding Rossmann-like Domain"/>
    <property type="match status" value="1"/>
</dbReference>
<sequence>MLNALASATADGAPCAVATIVRASGSVPRPVGTSMLISGTGEITGSLSGGCVEAAVVTAAEEVLAAGRARVEAFGYSDADAFAVGLSCGGTLEVLIQPVAAGTFPLIPGPDAPCALIRRIDAAASDGGTAAPLLVADPAGATDAGLLAAHGAALTAMLAMDPARAAARIAPLIAAGRTGVVELDGPGLDGPGLGGPGLSGPKTGAPADGASANSTPAHAGPGAACEPGGPVLFLESRLAPPRLILIGANDFSAALARQGRLLGYHVTICDARRAFTTPDRFPAAHHVQVQWPDQYLRREAAGGNLDARTVVCVLSHDAKFDVPVLAEALRGNLAYVGAMGSRRSHEQRMAALRAAGLTARDLEKLHSPIGLDIGAATPEETALSVFAEIVAARSGAAASGQPLRTRSGPIHPYNRLHAS</sequence>
<dbReference type="Pfam" id="PF02625">
    <property type="entry name" value="XdhC_CoxI"/>
    <property type="match status" value="1"/>
</dbReference>
<evidence type="ECO:0000313" key="7">
    <source>
        <dbReference type="Proteomes" id="UP001155145"/>
    </source>
</evidence>
<organism evidence="4 7">
    <name type="scientific">Arthrobacter zhangbolii</name>
    <dbReference type="NCBI Taxonomy" id="2886936"/>
    <lineage>
        <taxon>Bacteria</taxon>
        <taxon>Bacillati</taxon>
        <taxon>Actinomycetota</taxon>
        <taxon>Actinomycetes</taxon>
        <taxon>Micrococcales</taxon>
        <taxon>Micrococcaceae</taxon>
        <taxon>Arthrobacter</taxon>
    </lineage>
</organism>
<evidence type="ECO:0000259" key="3">
    <source>
        <dbReference type="Pfam" id="PF13478"/>
    </source>
</evidence>
<dbReference type="EMBL" id="JAJFZT010000003">
    <property type="protein sequence ID" value="MCC3272281.1"/>
    <property type="molecule type" value="Genomic_DNA"/>
</dbReference>
<feature type="region of interest" description="Disordered" evidence="1">
    <location>
        <begin position="185"/>
        <end position="222"/>
    </location>
</feature>
<feature type="domain" description="XdhC Rossmann" evidence="3">
    <location>
        <begin position="243"/>
        <end position="389"/>
    </location>
</feature>